<dbReference type="InterPro" id="IPR002182">
    <property type="entry name" value="NB-ARC"/>
</dbReference>
<reference evidence="8" key="2">
    <citation type="submission" date="2019-10" db="EMBL/GenBank/DDBJ databases">
        <title>A de novo genome assembly of a pear dwarfing rootstock.</title>
        <authorList>
            <person name="Wang F."/>
            <person name="Wang J."/>
            <person name="Li S."/>
            <person name="Zhang Y."/>
            <person name="Fang M."/>
            <person name="Ma L."/>
            <person name="Zhao Y."/>
            <person name="Jiang S."/>
        </authorList>
    </citation>
    <scope>NUCLEOTIDE SEQUENCE [LARGE SCALE GENOMIC DNA]</scope>
</reference>
<dbReference type="EMBL" id="SMOL01000553">
    <property type="protein sequence ID" value="KAB2608240.1"/>
    <property type="molecule type" value="Genomic_DNA"/>
</dbReference>
<dbReference type="OrthoDB" id="1145825at2759"/>
<sequence>MGRQIDLQKLEHTMFTIKDVLLDVEEKQAHNKKICNWVRQLKDVFLDAEDLLDEFDCEALRRKVMETSHGTSKKVRRFFSCSNPNAFHFRVESEKKVIVDLLMQSGGDRSGSRNVSVVPIVGIGGLGKTVLAKLVYNDQRVVSHFQLRMWVYVVNFDAIRMTKEILSSSYCIEVSDNLSLDQLQRKLRDALKDKRFLLVLDDVWNDDRIKWIEFRDLLTEGAKSVSKILVTTRNISIASIMGTVPMHINLRGLSNEDCMSLFVKCAFEEGQEEQHPNLFEIGKDIVKKCGGIPLAVRTLASQLY</sequence>
<dbReference type="Gene3D" id="3.40.50.300">
    <property type="entry name" value="P-loop containing nucleotide triphosphate hydrolases"/>
    <property type="match status" value="1"/>
</dbReference>
<evidence type="ECO:0000313" key="8">
    <source>
        <dbReference type="Proteomes" id="UP000327157"/>
    </source>
</evidence>
<dbReference type="GO" id="GO:0006952">
    <property type="term" value="P:defense response"/>
    <property type="evidence" value="ECO:0007669"/>
    <property type="project" value="UniProtKB-KW"/>
</dbReference>
<gene>
    <name evidence="7" type="ORF">D8674_011408</name>
</gene>
<keyword evidence="1" id="KW-0677">Repeat</keyword>
<dbReference type="Gene3D" id="1.10.8.430">
    <property type="entry name" value="Helical domain of apoptotic protease-activating factors"/>
    <property type="match status" value="1"/>
</dbReference>
<keyword evidence="2" id="KW-0547">Nucleotide-binding</keyword>
<dbReference type="Proteomes" id="UP000327157">
    <property type="component" value="Chromosome 14"/>
</dbReference>
<evidence type="ECO:0000259" key="5">
    <source>
        <dbReference type="Pfam" id="PF00931"/>
    </source>
</evidence>
<dbReference type="InterPro" id="IPR042197">
    <property type="entry name" value="Apaf_helical"/>
</dbReference>
<reference evidence="7 8" key="3">
    <citation type="submission" date="2019-11" db="EMBL/GenBank/DDBJ databases">
        <title>A de novo genome assembly of a pear dwarfing rootstock.</title>
        <authorList>
            <person name="Wang F."/>
            <person name="Wang J."/>
            <person name="Li S."/>
            <person name="Zhang Y."/>
            <person name="Fang M."/>
            <person name="Ma L."/>
            <person name="Zhao Y."/>
            <person name="Jiang S."/>
        </authorList>
    </citation>
    <scope>NUCLEOTIDE SEQUENCE [LARGE SCALE GENOMIC DNA]</scope>
    <source>
        <strain evidence="7">S2</strain>
        <tissue evidence="7">Leaf</tissue>
    </source>
</reference>
<dbReference type="InterPro" id="IPR041118">
    <property type="entry name" value="Rx_N"/>
</dbReference>
<dbReference type="AlphaFoldDB" id="A0A5N5G3G8"/>
<evidence type="ECO:0000256" key="4">
    <source>
        <dbReference type="ARBA" id="ARBA00022840"/>
    </source>
</evidence>
<accession>A0A5N5G3G8</accession>
<feature type="domain" description="NB-ARC" evidence="5">
    <location>
        <begin position="113"/>
        <end position="269"/>
    </location>
</feature>
<keyword evidence="4" id="KW-0067">ATP-binding</keyword>
<evidence type="ECO:0000256" key="3">
    <source>
        <dbReference type="ARBA" id="ARBA00022821"/>
    </source>
</evidence>
<dbReference type="GO" id="GO:0043531">
    <property type="term" value="F:ADP binding"/>
    <property type="evidence" value="ECO:0007669"/>
    <property type="project" value="InterPro"/>
</dbReference>
<keyword evidence="3" id="KW-0611">Plant defense</keyword>
<dbReference type="InterPro" id="IPR027417">
    <property type="entry name" value="P-loop_NTPase"/>
</dbReference>
<name>A0A5N5G3G8_9ROSA</name>
<dbReference type="Pfam" id="PF18052">
    <property type="entry name" value="Rx_N"/>
    <property type="match status" value="1"/>
</dbReference>
<protein>
    <submittedName>
        <fullName evidence="7">Disease resistance protein RGA4</fullName>
    </submittedName>
</protein>
<proteinExistence type="predicted"/>
<reference evidence="7 8" key="1">
    <citation type="submission" date="2019-09" db="EMBL/GenBank/DDBJ databases">
        <authorList>
            <person name="Ou C."/>
        </authorList>
    </citation>
    <scope>NUCLEOTIDE SEQUENCE [LARGE SCALE GENOMIC DNA]</scope>
    <source>
        <strain evidence="7">S2</strain>
        <tissue evidence="7">Leaf</tissue>
    </source>
</reference>
<evidence type="ECO:0000259" key="6">
    <source>
        <dbReference type="Pfam" id="PF18052"/>
    </source>
</evidence>
<dbReference type="PANTHER" id="PTHR36766:SF61">
    <property type="entry name" value="NB-ARC DOMAIN DISEASE RESISTANCE PROTEIN"/>
    <property type="match status" value="1"/>
</dbReference>
<keyword evidence="8" id="KW-1185">Reference proteome</keyword>
<dbReference type="PRINTS" id="PR00364">
    <property type="entry name" value="DISEASERSIST"/>
</dbReference>
<evidence type="ECO:0000256" key="1">
    <source>
        <dbReference type="ARBA" id="ARBA00022737"/>
    </source>
</evidence>
<organism evidence="7 8">
    <name type="scientific">Pyrus ussuriensis x Pyrus communis</name>
    <dbReference type="NCBI Taxonomy" id="2448454"/>
    <lineage>
        <taxon>Eukaryota</taxon>
        <taxon>Viridiplantae</taxon>
        <taxon>Streptophyta</taxon>
        <taxon>Embryophyta</taxon>
        <taxon>Tracheophyta</taxon>
        <taxon>Spermatophyta</taxon>
        <taxon>Magnoliopsida</taxon>
        <taxon>eudicotyledons</taxon>
        <taxon>Gunneridae</taxon>
        <taxon>Pentapetalae</taxon>
        <taxon>rosids</taxon>
        <taxon>fabids</taxon>
        <taxon>Rosales</taxon>
        <taxon>Rosaceae</taxon>
        <taxon>Amygdaloideae</taxon>
        <taxon>Maleae</taxon>
        <taxon>Pyrus</taxon>
    </lineage>
</organism>
<dbReference type="SUPFAM" id="SSF52540">
    <property type="entry name" value="P-loop containing nucleoside triphosphate hydrolases"/>
    <property type="match status" value="1"/>
</dbReference>
<dbReference type="GO" id="GO:0005524">
    <property type="term" value="F:ATP binding"/>
    <property type="evidence" value="ECO:0007669"/>
    <property type="project" value="UniProtKB-KW"/>
</dbReference>
<comment type="caution">
    <text evidence="7">The sequence shown here is derived from an EMBL/GenBank/DDBJ whole genome shotgun (WGS) entry which is preliminary data.</text>
</comment>
<feature type="domain" description="Disease resistance N-terminal" evidence="6">
    <location>
        <begin position="6"/>
        <end position="70"/>
    </location>
</feature>
<evidence type="ECO:0000313" key="7">
    <source>
        <dbReference type="EMBL" id="KAB2608240.1"/>
    </source>
</evidence>
<evidence type="ECO:0000256" key="2">
    <source>
        <dbReference type="ARBA" id="ARBA00022741"/>
    </source>
</evidence>
<dbReference type="Pfam" id="PF00931">
    <property type="entry name" value="NB-ARC"/>
    <property type="match status" value="1"/>
</dbReference>
<dbReference type="PANTHER" id="PTHR36766">
    <property type="entry name" value="PLANT BROAD-SPECTRUM MILDEW RESISTANCE PROTEIN RPW8"/>
    <property type="match status" value="1"/>
</dbReference>